<evidence type="ECO:0000313" key="2">
    <source>
        <dbReference type="EMBL" id="KAB0504171.1"/>
    </source>
</evidence>
<accession>A0A7V7P3X3</accession>
<sequence>MTYACAPLMCVFRYGGCTRETFGSAGFSPPRVPTCVQLPPLRLEPMEQLKLITGDTQCSKLLPTRQNPGPIPKHPSMQRK</sequence>
<organism evidence="2 3">
    <name type="scientific">Pseudomonas lini</name>
    <dbReference type="NCBI Taxonomy" id="163011"/>
    <lineage>
        <taxon>Bacteria</taxon>
        <taxon>Pseudomonadati</taxon>
        <taxon>Pseudomonadota</taxon>
        <taxon>Gammaproteobacteria</taxon>
        <taxon>Pseudomonadales</taxon>
        <taxon>Pseudomonadaceae</taxon>
        <taxon>Pseudomonas</taxon>
    </lineage>
</organism>
<dbReference type="AlphaFoldDB" id="A0A7V7P3X3"/>
<feature type="region of interest" description="Disordered" evidence="1">
    <location>
        <begin position="60"/>
        <end position="80"/>
    </location>
</feature>
<evidence type="ECO:0000313" key="3">
    <source>
        <dbReference type="Proteomes" id="UP000434925"/>
    </source>
</evidence>
<dbReference type="Proteomes" id="UP000434925">
    <property type="component" value="Unassembled WGS sequence"/>
</dbReference>
<gene>
    <name evidence="2" type="ORF">F7R14_13960</name>
</gene>
<name>A0A7V7P3X3_9PSED</name>
<reference evidence="2 3" key="1">
    <citation type="submission" date="2019-09" db="EMBL/GenBank/DDBJ databases">
        <title>Draft genome sequences of 48 bacterial type strains from the CCUG.</title>
        <authorList>
            <person name="Tunovic T."/>
            <person name="Pineiro-Iglesias B."/>
            <person name="Unosson C."/>
            <person name="Inganas E."/>
            <person name="Ohlen M."/>
            <person name="Cardew S."/>
            <person name="Jensie-Markopoulos S."/>
            <person name="Salva-Serra F."/>
            <person name="Jaen-Luchoro D."/>
            <person name="Karlsson R."/>
            <person name="Svensson-Stadler L."/>
            <person name="Chun J."/>
            <person name="Moore E."/>
        </authorList>
    </citation>
    <scope>NUCLEOTIDE SEQUENCE [LARGE SCALE GENOMIC DNA]</scope>
    <source>
        <strain evidence="2 3">CCUG 51522</strain>
    </source>
</reference>
<proteinExistence type="predicted"/>
<comment type="caution">
    <text evidence="2">The sequence shown here is derived from an EMBL/GenBank/DDBJ whole genome shotgun (WGS) entry which is preliminary data.</text>
</comment>
<protein>
    <submittedName>
        <fullName evidence="2">Uncharacterized protein</fullName>
    </submittedName>
</protein>
<dbReference type="EMBL" id="VZPO01000005">
    <property type="protein sequence ID" value="KAB0504171.1"/>
    <property type="molecule type" value="Genomic_DNA"/>
</dbReference>
<evidence type="ECO:0000256" key="1">
    <source>
        <dbReference type="SAM" id="MobiDB-lite"/>
    </source>
</evidence>